<dbReference type="Proteomes" id="UP001280121">
    <property type="component" value="Unassembled WGS sequence"/>
</dbReference>
<dbReference type="AlphaFoldDB" id="A0AAD9U186"/>
<comment type="caution">
    <text evidence="1">The sequence shown here is derived from an EMBL/GenBank/DDBJ whole genome shotgun (WGS) entry which is preliminary data.</text>
</comment>
<evidence type="ECO:0000313" key="1">
    <source>
        <dbReference type="EMBL" id="KAK2646055.1"/>
    </source>
</evidence>
<name>A0AAD9U186_9ROSI</name>
<accession>A0AAD9U186</accession>
<proteinExistence type="predicted"/>
<sequence length="215" mass="24791">MVLGLIEAGGLVLMVLGLVVNGRFGVDNDGEAGGFGFVKLVVWMPSLCLDNIRNKLKDFLKTPEGDWYEEKLTRHNHFNALDRIDGALDRVYEDFSIEDRHRFTASCFGVVQNTNLYVVVENDIHQRYFSGADEILMGLDERFKILVWQFWLVEDLAAFDAFPWGVHVYTHSICHSSMRYPDDVRDANNHRALMYIRWRRTTLRSISCPIGKNSE</sequence>
<organism evidence="1 2">
    <name type="scientific">Dipteronia dyeriana</name>
    <dbReference type="NCBI Taxonomy" id="168575"/>
    <lineage>
        <taxon>Eukaryota</taxon>
        <taxon>Viridiplantae</taxon>
        <taxon>Streptophyta</taxon>
        <taxon>Embryophyta</taxon>
        <taxon>Tracheophyta</taxon>
        <taxon>Spermatophyta</taxon>
        <taxon>Magnoliopsida</taxon>
        <taxon>eudicotyledons</taxon>
        <taxon>Gunneridae</taxon>
        <taxon>Pentapetalae</taxon>
        <taxon>rosids</taxon>
        <taxon>malvids</taxon>
        <taxon>Sapindales</taxon>
        <taxon>Sapindaceae</taxon>
        <taxon>Hippocastanoideae</taxon>
        <taxon>Acereae</taxon>
        <taxon>Dipteronia</taxon>
    </lineage>
</organism>
<evidence type="ECO:0000313" key="2">
    <source>
        <dbReference type="Proteomes" id="UP001280121"/>
    </source>
</evidence>
<gene>
    <name evidence="1" type="ORF">Ddye_021250</name>
</gene>
<reference evidence="1" key="1">
    <citation type="journal article" date="2023" name="Plant J.">
        <title>Genome sequences and population genomics provide insights into the demographic history, inbreeding, and mutation load of two 'living fossil' tree species of Dipteronia.</title>
        <authorList>
            <person name="Feng Y."/>
            <person name="Comes H.P."/>
            <person name="Chen J."/>
            <person name="Zhu S."/>
            <person name="Lu R."/>
            <person name="Zhang X."/>
            <person name="Li P."/>
            <person name="Qiu J."/>
            <person name="Olsen K.M."/>
            <person name="Qiu Y."/>
        </authorList>
    </citation>
    <scope>NUCLEOTIDE SEQUENCE</scope>
    <source>
        <strain evidence="1">KIB01</strain>
    </source>
</reference>
<dbReference type="EMBL" id="JANJYI010000006">
    <property type="protein sequence ID" value="KAK2646055.1"/>
    <property type="molecule type" value="Genomic_DNA"/>
</dbReference>
<keyword evidence="2" id="KW-1185">Reference proteome</keyword>
<protein>
    <submittedName>
        <fullName evidence="1">Uncharacterized protein</fullName>
    </submittedName>
</protein>